<organism evidence="11 12">
    <name type="scientific">Steinernema carpocapsae</name>
    <name type="common">Entomopathogenic nematode</name>
    <dbReference type="NCBI Taxonomy" id="34508"/>
    <lineage>
        <taxon>Eukaryota</taxon>
        <taxon>Metazoa</taxon>
        <taxon>Ecdysozoa</taxon>
        <taxon>Nematoda</taxon>
        <taxon>Chromadorea</taxon>
        <taxon>Rhabditida</taxon>
        <taxon>Tylenchina</taxon>
        <taxon>Panagrolaimomorpha</taxon>
        <taxon>Strongyloidoidea</taxon>
        <taxon>Steinernematidae</taxon>
        <taxon>Steinernema</taxon>
    </lineage>
</organism>
<dbReference type="Gene3D" id="3.30.200.20">
    <property type="entry name" value="Phosphorylase Kinase, domain 1"/>
    <property type="match status" value="1"/>
</dbReference>
<feature type="compositionally biased region" description="Polar residues" evidence="9">
    <location>
        <begin position="384"/>
        <end position="397"/>
    </location>
</feature>
<dbReference type="OrthoDB" id="10013149at2759"/>
<evidence type="ECO:0000256" key="9">
    <source>
        <dbReference type="SAM" id="MobiDB-lite"/>
    </source>
</evidence>
<comment type="caution">
    <text evidence="11">The sequence shown here is derived from an EMBL/GenBank/DDBJ whole genome shotgun (WGS) entry which is preliminary data.</text>
</comment>
<keyword evidence="3" id="KW-0808">Transferase</keyword>
<proteinExistence type="inferred from homology"/>
<evidence type="ECO:0000256" key="2">
    <source>
        <dbReference type="ARBA" id="ARBA00022527"/>
    </source>
</evidence>
<gene>
    <name evidence="11" type="ORF">L596_011145</name>
</gene>
<feature type="compositionally biased region" description="Low complexity" evidence="9">
    <location>
        <begin position="416"/>
        <end position="434"/>
    </location>
</feature>
<reference evidence="11 12" key="1">
    <citation type="journal article" date="2015" name="Genome Biol.">
        <title>Comparative genomics of Steinernema reveals deeply conserved gene regulatory networks.</title>
        <authorList>
            <person name="Dillman A.R."/>
            <person name="Macchietto M."/>
            <person name="Porter C.F."/>
            <person name="Rogers A."/>
            <person name="Williams B."/>
            <person name="Antoshechkin I."/>
            <person name="Lee M.M."/>
            <person name="Goodwin Z."/>
            <person name="Lu X."/>
            <person name="Lewis E.E."/>
            <person name="Goodrich-Blair H."/>
            <person name="Stock S.P."/>
            <person name="Adams B.J."/>
            <person name="Sternberg P.W."/>
            <person name="Mortazavi A."/>
        </authorList>
    </citation>
    <scope>NUCLEOTIDE SEQUENCE [LARGE SCALE GENOMIC DNA]</scope>
    <source>
        <strain evidence="11 12">ALL</strain>
    </source>
</reference>
<feature type="domain" description="Protein kinase" evidence="10">
    <location>
        <begin position="49"/>
        <end position="300"/>
    </location>
</feature>
<evidence type="ECO:0000256" key="1">
    <source>
        <dbReference type="ARBA" id="ARBA00006529"/>
    </source>
</evidence>
<dbReference type="EMBL" id="AZBU02000003">
    <property type="protein sequence ID" value="TKR86577.1"/>
    <property type="molecule type" value="Genomic_DNA"/>
</dbReference>
<evidence type="ECO:0000256" key="6">
    <source>
        <dbReference type="ARBA" id="ARBA00022840"/>
    </source>
</evidence>
<keyword evidence="2 8" id="KW-0723">Serine/threonine-protein kinase</keyword>
<evidence type="ECO:0000256" key="5">
    <source>
        <dbReference type="ARBA" id="ARBA00022777"/>
    </source>
</evidence>
<keyword evidence="12" id="KW-1185">Reference proteome</keyword>
<dbReference type="InterPro" id="IPR008271">
    <property type="entry name" value="Ser/Thr_kinase_AS"/>
</dbReference>
<dbReference type="STRING" id="34508.A0A4U5NSR0"/>
<dbReference type="SUPFAM" id="SSF56112">
    <property type="entry name" value="Protein kinase-like (PK-like)"/>
    <property type="match status" value="1"/>
</dbReference>
<dbReference type="Gene3D" id="1.10.510.10">
    <property type="entry name" value="Transferase(Phosphotransferase) domain 1"/>
    <property type="match status" value="1"/>
</dbReference>
<evidence type="ECO:0000313" key="11">
    <source>
        <dbReference type="EMBL" id="TKR86577.1"/>
    </source>
</evidence>
<dbReference type="PROSITE" id="PS50011">
    <property type="entry name" value="PROTEIN_KINASE_DOM"/>
    <property type="match status" value="1"/>
</dbReference>
<dbReference type="InterPro" id="IPR017441">
    <property type="entry name" value="Protein_kinase_ATP_BS"/>
</dbReference>
<feature type="region of interest" description="Disordered" evidence="9">
    <location>
        <begin position="381"/>
        <end position="477"/>
    </location>
</feature>
<accession>A0A4U5NSR0</accession>
<dbReference type="InterPro" id="IPR001245">
    <property type="entry name" value="Ser-Thr/Tyr_kinase_cat_dom"/>
</dbReference>
<dbReference type="InterPro" id="IPR000719">
    <property type="entry name" value="Prot_kinase_dom"/>
</dbReference>
<evidence type="ECO:0000259" key="10">
    <source>
        <dbReference type="PROSITE" id="PS50011"/>
    </source>
</evidence>
<keyword evidence="6 7" id="KW-0067">ATP-binding</keyword>
<dbReference type="PRINTS" id="PR00109">
    <property type="entry name" value="TYRKINASE"/>
</dbReference>
<dbReference type="InterPro" id="IPR011009">
    <property type="entry name" value="Kinase-like_dom_sf"/>
</dbReference>
<comment type="similarity">
    <text evidence="1">Belongs to the protein kinase superfamily. STE Ser/Thr protein kinase family. MAP kinase kinase kinase subfamily.</text>
</comment>
<dbReference type="PANTHER" id="PTHR46716:SF1">
    <property type="entry name" value="MITOGEN-ACTIVATED PROTEIN KINASE KINASE KINASE 7"/>
    <property type="match status" value="1"/>
</dbReference>
<feature type="compositionally biased region" description="Basic residues" evidence="9">
    <location>
        <begin position="462"/>
        <end position="477"/>
    </location>
</feature>
<evidence type="ECO:0000256" key="7">
    <source>
        <dbReference type="PROSITE-ProRule" id="PRU10141"/>
    </source>
</evidence>
<dbReference type="GO" id="GO:0006950">
    <property type="term" value="P:response to stress"/>
    <property type="evidence" value="ECO:0007669"/>
    <property type="project" value="UniProtKB-ARBA"/>
</dbReference>
<dbReference type="AlphaFoldDB" id="A0A4U5NSR0"/>
<keyword evidence="5" id="KW-0418">Kinase</keyword>
<dbReference type="GO" id="GO:0019899">
    <property type="term" value="F:enzyme binding"/>
    <property type="evidence" value="ECO:0007669"/>
    <property type="project" value="UniProtKB-ARBA"/>
</dbReference>
<dbReference type="GO" id="GO:0004709">
    <property type="term" value="F:MAP kinase kinase kinase activity"/>
    <property type="evidence" value="ECO:0007669"/>
    <property type="project" value="TreeGrafter"/>
</dbReference>
<reference evidence="11 12" key="2">
    <citation type="journal article" date="2019" name="G3 (Bethesda)">
        <title>Hybrid Assembly of the Genome of the Entomopathogenic Nematode Steinernema carpocapsae Identifies the X-Chromosome.</title>
        <authorList>
            <person name="Serra L."/>
            <person name="Macchietto M."/>
            <person name="Macias-Munoz A."/>
            <person name="McGill C.J."/>
            <person name="Rodriguez I.M."/>
            <person name="Rodriguez B."/>
            <person name="Murad R."/>
            <person name="Mortazavi A."/>
        </authorList>
    </citation>
    <scope>NUCLEOTIDE SEQUENCE [LARGE SCALE GENOMIC DNA]</scope>
    <source>
        <strain evidence="11 12">ALL</strain>
    </source>
</reference>
<dbReference type="GO" id="GO:0005524">
    <property type="term" value="F:ATP binding"/>
    <property type="evidence" value="ECO:0007669"/>
    <property type="project" value="UniProtKB-UniRule"/>
</dbReference>
<dbReference type="GO" id="GO:0006955">
    <property type="term" value="P:immune response"/>
    <property type="evidence" value="ECO:0007669"/>
    <property type="project" value="TreeGrafter"/>
</dbReference>
<dbReference type="GO" id="GO:0043123">
    <property type="term" value="P:positive regulation of canonical NF-kappaB signal transduction"/>
    <property type="evidence" value="ECO:0007669"/>
    <property type="project" value="TreeGrafter"/>
</dbReference>
<dbReference type="SMART" id="SM00220">
    <property type="entry name" value="S_TKc"/>
    <property type="match status" value="1"/>
</dbReference>
<feature type="binding site" evidence="7">
    <location>
        <position position="76"/>
    </location>
    <ligand>
        <name>ATP</name>
        <dbReference type="ChEBI" id="CHEBI:30616"/>
    </ligand>
</feature>
<dbReference type="GO" id="GO:0007254">
    <property type="term" value="P:JNK cascade"/>
    <property type="evidence" value="ECO:0007669"/>
    <property type="project" value="TreeGrafter"/>
</dbReference>
<dbReference type="Proteomes" id="UP000298663">
    <property type="component" value="Unassembled WGS sequence"/>
</dbReference>
<name>A0A4U5NSR0_STECR</name>
<protein>
    <recommendedName>
        <fullName evidence="10">Protein kinase domain-containing protein</fullName>
    </recommendedName>
</protein>
<dbReference type="PROSITE" id="PS00108">
    <property type="entry name" value="PROTEIN_KINASE_ST"/>
    <property type="match status" value="1"/>
</dbReference>
<evidence type="ECO:0000256" key="3">
    <source>
        <dbReference type="ARBA" id="ARBA00022679"/>
    </source>
</evidence>
<keyword evidence="4 7" id="KW-0547">Nucleotide-binding</keyword>
<evidence type="ECO:0000313" key="12">
    <source>
        <dbReference type="Proteomes" id="UP000298663"/>
    </source>
</evidence>
<dbReference type="PANTHER" id="PTHR46716">
    <property type="entry name" value="MITOGEN-ACTIVATED PROTEIN KINASE KINASE KINASE 7"/>
    <property type="match status" value="1"/>
</dbReference>
<feature type="compositionally biased region" description="Polar residues" evidence="9">
    <location>
        <begin position="438"/>
        <end position="456"/>
    </location>
</feature>
<dbReference type="Pfam" id="PF07714">
    <property type="entry name" value="PK_Tyr_Ser-Thr"/>
    <property type="match status" value="1"/>
</dbReference>
<evidence type="ECO:0000256" key="8">
    <source>
        <dbReference type="RuleBase" id="RU000304"/>
    </source>
</evidence>
<evidence type="ECO:0000256" key="4">
    <source>
        <dbReference type="ARBA" id="ARBA00022741"/>
    </source>
</evidence>
<sequence length="477" mass="53842">MTPLTVDCSGGLPSYYGTPFEPVVDPSTSSSMTSSMHGLPMVVPEEVVIYKDCLLGKGAYGEVVRGMYRQRRCAVKLKLQGDFSHLTDEAKMLYQLRHEGIVELYGVMPGTGLQGLVIEFMEGGSLHQLLHDKEHLEYTTQSVVWWALQCARALSHIHSLGFVHRDVKPLNLLLDNSYQTLKLCDFGTTVLQRSFMTVDRGTVLWMAPEVFQTSKYNSKADIFSFGITLWEMLTRKMPFVEDGYFEFLPLRIQWQKCKGTRPKIIADCIKPFKDLMTTCWAEEADERPDITDVVRILEILTEIYPVPSPPPFDLTTKQPAQAREEFNRGQANLLSNKLIGITVTGPRVENYTESYLESTTSQQNSVSWNYVGQHGICTEPPYHLNQSSDPEYSTNTEMVVDGPENGRFFTSNKQESSPSGRSPSSSGFSSYTPPYSQPRPSLDTNSLSSSIDLNVNTEEKKEKKHSRLNRFLKKMSS</sequence>
<dbReference type="PROSITE" id="PS00107">
    <property type="entry name" value="PROTEIN_KINASE_ATP"/>
    <property type="match status" value="1"/>
</dbReference>